<dbReference type="Proteomes" id="UP000242188">
    <property type="component" value="Unassembled WGS sequence"/>
</dbReference>
<feature type="chain" id="PRO_5013052559" evidence="1">
    <location>
        <begin position="24"/>
        <end position="126"/>
    </location>
</feature>
<dbReference type="AlphaFoldDB" id="A0A210PDG4"/>
<accession>A0A210PDG4</accession>
<dbReference type="EMBL" id="NEDP02082544">
    <property type="protein sequence ID" value="OWF34514.1"/>
    <property type="molecule type" value="Genomic_DNA"/>
</dbReference>
<protein>
    <submittedName>
        <fullName evidence="2">Uncharacterized protein</fullName>
    </submittedName>
</protein>
<reference evidence="2 3" key="1">
    <citation type="journal article" date="2017" name="Nat. Ecol. Evol.">
        <title>Scallop genome provides insights into evolution of bilaterian karyotype and development.</title>
        <authorList>
            <person name="Wang S."/>
            <person name="Zhang J."/>
            <person name="Jiao W."/>
            <person name="Li J."/>
            <person name="Xun X."/>
            <person name="Sun Y."/>
            <person name="Guo X."/>
            <person name="Huan P."/>
            <person name="Dong B."/>
            <person name="Zhang L."/>
            <person name="Hu X."/>
            <person name="Sun X."/>
            <person name="Wang J."/>
            <person name="Zhao C."/>
            <person name="Wang Y."/>
            <person name="Wang D."/>
            <person name="Huang X."/>
            <person name="Wang R."/>
            <person name="Lv J."/>
            <person name="Li Y."/>
            <person name="Zhang Z."/>
            <person name="Liu B."/>
            <person name="Lu W."/>
            <person name="Hui Y."/>
            <person name="Liang J."/>
            <person name="Zhou Z."/>
            <person name="Hou R."/>
            <person name="Li X."/>
            <person name="Liu Y."/>
            <person name="Li H."/>
            <person name="Ning X."/>
            <person name="Lin Y."/>
            <person name="Zhao L."/>
            <person name="Xing Q."/>
            <person name="Dou J."/>
            <person name="Li Y."/>
            <person name="Mao J."/>
            <person name="Guo H."/>
            <person name="Dou H."/>
            <person name="Li T."/>
            <person name="Mu C."/>
            <person name="Jiang W."/>
            <person name="Fu Q."/>
            <person name="Fu X."/>
            <person name="Miao Y."/>
            <person name="Liu J."/>
            <person name="Yu Q."/>
            <person name="Li R."/>
            <person name="Liao H."/>
            <person name="Li X."/>
            <person name="Kong Y."/>
            <person name="Jiang Z."/>
            <person name="Chourrout D."/>
            <person name="Li R."/>
            <person name="Bao Z."/>
        </authorList>
    </citation>
    <scope>NUCLEOTIDE SEQUENCE [LARGE SCALE GENOMIC DNA]</scope>
    <source>
        <strain evidence="2 3">PY_sf001</strain>
    </source>
</reference>
<gene>
    <name evidence="2" type="ORF">KP79_PYT03398</name>
</gene>
<evidence type="ECO:0000313" key="2">
    <source>
        <dbReference type="EMBL" id="OWF34514.1"/>
    </source>
</evidence>
<evidence type="ECO:0000313" key="3">
    <source>
        <dbReference type="Proteomes" id="UP000242188"/>
    </source>
</evidence>
<feature type="signal peptide" evidence="1">
    <location>
        <begin position="1"/>
        <end position="23"/>
    </location>
</feature>
<evidence type="ECO:0000256" key="1">
    <source>
        <dbReference type="SAM" id="SignalP"/>
    </source>
</evidence>
<comment type="caution">
    <text evidence="2">The sequence shown here is derived from an EMBL/GenBank/DDBJ whole genome shotgun (WGS) entry which is preliminary data.</text>
</comment>
<keyword evidence="3" id="KW-1185">Reference proteome</keyword>
<sequence length="126" mass="13979">MISFWHVLLLPLLFGISMQDVVSNTGCPSSADRVTKTIPENLPKGTELFIFTNISGITLSEPESSHFNVIAKGGDRYGINVLKPYDFEKLQSSTSLFRESVPFTCTSKDGQVVQVCYMKICVVRVL</sequence>
<organism evidence="2 3">
    <name type="scientific">Mizuhopecten yessoensis</name>
    <name type="common">Japanese scallop</name>
    <name type="synonym">Patinopecten yessoensis</name>
    <dbReference type="NCBI Taxonomy" id="6573"/>
    <lineage>
        <taxon>Eukaryota</taxon>
        <taxon>Metazoa</taxon>
        <taxon>Spiralia</taxon>
        <taxon>Lophotrochozoa</taxon>
        <taxon>Mollusca</taxon>
        <taxon>Bivalvia</taxon>
        <taxon>Autobranchia</taxon>
        <taxon>Pteriomorphia</taxon>
        <taxon>Pectinida</taxon>
        <taxon>Pectinoidea</taxon>
        <taxon>Pectinidae</taxon>
        <taxon>Mizuhopecten</taxon>
    </lineage>
</organism>
<proteinExistence type="predicted"/>
<keyword evidence="1" id="KW-0732">Signal</keyword>
<name>A0A210PDG4_MIZYE</name>